<evidence type="ECO:0000259" key="8">
    <source>
        <dbReference type="PROSITE" id="PS50928"/>
    </source>
</evidence>
<dbReference type="GO" id="GO:0071916">
    <property type="term" value="F:dipeptide transmembrane transporter activity"/>
    <property type="evidence" value="ECO:0007669"/>
    <property type="project" value="TreeGrafter"/>
</dbReference>
<dbReference type="Pfam" id="PF19300">
    <property type="entry name" value="BPD_transp_1_N"/>
    <property type="match status" value="1"/>
</dbReference>
<reference evidence="9 10" key="1">
    <citation type="journal article" date="2019" name="Nat. Microbiol.">
        <title>Mediterranean grassland soil C-N compound turnover is dependent on rainfall and depth, and is mediated by genomically divergent microorganisms.</title>
        <authorList>
            <person name="Diamond S."/>
            <person name="Andeer P.F."/>
            <person name="Li Z."/>
            <person name="Crits-Christoph A."/>
            <person name="Burstein D."/>
            <person name="Anantharaman K."/>
            <person name="Lane K.R."/>
            <person name="Thomas B.C."/>
            <person name="Pan C."/>
            <person name="Northen T.R."/>
            <person name="Banfield J.F."/>
        </authorList>
    </citation>
    <scope>NUCLEOTIDE SEQUENCE [LARGE SCALE GENOMIC DNA]</scope>
    <source>
        <strain evidence="9">NP_7</strain>
    </source>
</reference>
<protein>
    <submittedName>
        <fullName evidence="9">ABC transporter permease</fullName>
    </submittedName>
</protein>
<proteinExistence type="inferred from homology"/>
<evidence type="ECO:0000313" key="10">
    <source>
        <dbReference type="Proteomes" id="UP000320048"/>
    </source>
</evidence>
<keyword evidence="6 7" id="KW-0472">Membrane</keyword>
<keyword evidence="5 7" id="KW-1133">Transmembrane helix</keyword>
<evidence type="ECO:0000256" key="2">
    <source>
        <dbReference type="ARBA" id="ARBA00022448"/>
    </source>
</evidence>
<feature type="transmembrane region" description="Helical" evidence="7">
    <location>
        <begin position="178"/>
        <end position="199"/>
    </location>
</feature>
<evidence type="ECO:0000256" key="4">
    <source>
        <dbReference type="ARBA" id="ARBA00022692"/>
    </source>
</evidence>
<feature type="domain" description="ABC transmembrane type-1" evidence="8">
    <location>
        <begin position="97"/>
        <end position="307"/>
    </location>
</feature>
<comment type="caution">
    <text evidence="9">The sequence shown here is derived from an EMBL/GenBank/DDBJ whole genome shotgun (WGS) entry which is preliminary data.</text>
</comment>
<sequence length="317" mass="34195">MTAFIAGRLLALLPVLWGVSILVFLLIHLIPGDALQLFLGTQVAMTPAQMEELRRLFGINKALPWQYADWVGRLFHGDFGVSLRTSRPVLPDILARLPVSAELAALALLIALGIALPVGILSALRRGTAADAAIRLGGLVGLSVPNFWLATLLLLLLPGRLLPIASIGMYVRFFANPVGNLAVMLLPAVSLGVVLAAVIMRYVRSALLEVLANEYVRTARAKGLREHRVINRHALRNALIPVITVVGFQAGYLLGGTVVIEEVFALPGMGRLALTAISQRDYPVVQGVVLVIALLFVLTNVVVDLLYAYVDPRVRFG</sequence>
<dbReference type="InterPro" id="IPR035906">
    <property type="entry name" value="MetI-like_sf"/>
</dbReference>
<dbReference type="CDD" id="cd06261">
    <property type="entry name" value="TM_PBP2"/>
    <property type="match status" value="1"/>
</dbReference>
<feature type="transmembrane region" description="Helical" evidence="7">
    <location>
        <begin position="238"/>
        <end position="260"/>
    </location>
</feature>
<dbReference type="SUPFAM" id="SSF161098">
    <property type="entry name" value="MetI-like"/>
    <property type="match status" value="1"/>
</dbReference>
<keyword evidence="3" id="KW-1003">Cell membrane</keyword>
<dbReference type="InterPro" id="IPR045621">
    <property type="entry name" value="BPD_transp_1_N"/>
</dbReference>
<dbReference type="EMBL" id="VBAO01000375">
    <property type="protein sequence ID" value="TMI78418.1"/>
    <property type="molecule type" value="Genomic_DNA"/>
</dbReference>
<organism evidence="9 10">
    <name type="scientific">Candidatus Segetimicrobium genomatis</name>
    <dbReference type="NCBI Taxonomy" id="2569760"/>
    <lineage>
        <taxon>Bacteria</taxon>
        <taxon>Bacillati</taxon>
        <taxon>Candidatus Sysuimicrobiota</taxon>
        <taxon>Candidatus Sysuimicrobiia</taxon>
        <taxon>Candidatus Sysuimicrobiales</taxon>
        <taxon>Candidatus Segetimicrobiaceae</taxon>
        <taxon>Candidatus Segetimicrobium</taxon>
    </lineage>
</organism>
<evidence type="ECO:0000256" key="7">
    <source>
        <dbReference type="RuleBase" id="RU363032"/>
    </source>
</evidence>
<evidence type="ECO:0000256" key="1">
    <source>
        <dbReference type="ARBA" id="ARBA00004651"/>
    </source>
</evidence>
<feature type="transmembrane region" description="Helical" evidence="7">
    <location>
        <begin position="103"/>
        <end position="124"/>
    </location>
</feature>
<name>A0A537J4E4_9BACT</name>
<dbReference type="Proteomes" id="UP000320048">
    <property type="component" value="Unassembled WGS sequence"/>
</dbReference>
<dbReference type="PANTHER" id="PTHR43163">
    <property type="entry name" value="DIPEPTIDE TRANSPORT SYSTEM PERMEASE PROTEIN DPPB-RELATED"/>
    <property type="match status" value="1"/>
</dbReference>
<keyword evidence="2 7" id="KW-0813">Transport</keyword>
<dbReference type="AlphaFoldDB" id="A0A537J4E4"/>
<comment type="similarity">
    <text evidence="7">Belongs to the binding-protein-dependent transport system permease family.</text>
</comment>
<evidence type="ECO:0000256" key="6">
    <source>
        <dbReference type="ARBA" id="ARBA00023136"/>
    </source>
</evidence>
<dbReference type="PANTHER" id="PTHR43163:SF6">
    <property type="entry name" value="DIPEPTIDE TRANSPORT SYSTEM PERMEASE PROTEIN DPPB-RELATED"/>
    <property type="match status" value="1"/>
</dbReference>
<feature type="transmembrane region" description="Helical" evidence="7">
    <location>
        <begin position="288"/>
        <end position="310"/>
    </location>
</feature>
<dbReference type="Gene3D" id="1.10.3720.10">
    <property type="entry name" value="MetI-like"/>
    <property type="match status" value="1"/>
</dbReference>
<comment type="subcellular location">
    <subcellularLocation>
        <location evidence="1 7">Cell membrane</location>
        <topology evidence="1 7">Multi-pass membrane protein</topology>
    </subcellularLocation>
</comment>
<feature type="transmembrane region" description="Helical" evidence="7">
    <location>
        <begin position="9"/>
        <end position="30"/>
    </location>
</feature>
<keyword evidence="4 7" id="KW-0812">Transmembrane</keyword>
<dbReference type="Pfam" id="PF00528">
    <property type="entry name" value="BPD_transp_1"/>
    <property type="match status" value="1"/>
</dbReference>
<evidence type="ECO:0000313" key="9">
    <source>
        <dbReference type="EMBL" id="TMI78418.1"/>
    </source>
</evidence>
<dbReference type="PROSITE" id="PS50928">
    <property type="entry name" value="ABC_TM1"/>
    <property type="match status" value="1"/>
</dbReference>
<gene>
    <name evidence="9" type="ORF">E6H04_12470</name>
</gene>
<dbReference type="GO" id="GO:0005886">
    <property type="term" value="C:plasma membrane"/>
    <property type="evidence" value="ECO:0007669"/>
    <property type="project" value="UniProtKB-SubCell"/>
</dbReference>
<feature type="transmembrane region" description="Helical" evidence="7">
    <location>
        <begin position="136"/>
        <end position="158"/>
    </location>
</feature>
<evidence type="ECO:0000256" key="3">
    <source>
        <dbReference type="ARBA" id="ARBA00022475"/>
    </source>
</evidence>
<evidence type="ECO:0000256" key="5">
    <source>
        <dbReference type="ARBA" id="ARBA00022989"/>
    </source>
</evidence>
<dbReference type="InterPro" id="IPR000515">
    <property type="entry name" value="MetI-like"/>
</dbReference>
<accession>A0A537J4E4</accession>